<name>A0AAE3L139_9GAMM</name>
<dbReference type="AlphaFoldDB" id="A0AAE3L139"/>
<organism evidence="2 3">
    <name type="scientific">Methylohalomonas lacus</name>
    <dbReference type="NCBI Taxonomy" id="398773"/>
    <lineage>
        <taxon>Bacteria</taxon>
        <taxon>Pseudomonadati</taxon>
        <taxon>Pseudomonadota</taxon>
        <taxon>Gammaproteobacteria</taxon>
        <taxon>Methylohalomonadales</taxon>
        <taxon>Methylohalomonadaceae</taxon>
        <taxon>Methylohalomonas</taxon>
    </lineage>
</organism>
<proteinExistence type="predicted"/>
<feature type="chain" id="PRO_5041962630" description="Secreted protein" evidence="1">
    <location>
        <begin position="32"/>
        <end position="126"/>
    </location>
</feature>
<evidence type="ECO:0000313" key="3">
    <source>
        <dbReference type="Proteomes" id="UP001204445"/>
    </source>
</evidence>
<sequence length="126" mass="14040">MKKVHRTNASAAGLAFGLLLSCTGLPVAAQASDDQAEDVSSHLEIYKEFDGRCQGLRRGDARMIRNNHPDKSIKYRMVRVLNGKRQASIIQDTIAPGEENGQKLGCEKVSDREQNWRVIRAEFVAE</sequence>
<dbReference type="PROSITE" id="PS51257">
    <property type="entry name" value="PROKAR_LIPOPROTEIN"/>
    <property type="match status" value="1"/>
</dbReference>
<dbReference type="RefSeq" id="WP_259054653.1">
    <property type="nucleotide sequence ID" value="NZ_JANUCT010000006.1"/>
</dbReference>
<comment type="caution">
    <text evidence="2">The sequence shown here is derived from an EMBL/GenBank/DDBJ whole genome shotgun (WGS) entry which is preliminary data.</text>
</comment>
<evidence type="ECO:0000313" key="2">
    <source>
        <dbReference type="EMBL" id="MCS3903040.1"/>
    </source>
</evidence>
<reference evidence="2" key="1">
    <citation type="submission" date="2022-08" db="EMBL/GenBank/DDBJ databases">
        <title>Genomic Encyclopedia of Type Strains, Phase III (KMG-III): the genomes of soil and plant-associated and newly described type strains.</title>
        <authorList>
            <person name="Whitman W."/>
        </authorList>
    </citation>
    <scope>NUCLEOTIDE SEQUENCE</scope>
    <source>
        <strain evidence="2">HMT 1</strain>
    </source>
</reference>
<feature type="signal peptide" evidence="1">
    <location>
        <begin position="1"/>
        <end position="31"/>
    </location>
</feature>
<evidence type="ECO:0008006" key="4">
    <source>
        <dbReference type="Google" id="ProtNLM"/>
    </source>
</evidence>
<gene>
    <name evidence="2" type="ORF">J2T55_001057</name>
</gene>
<dbReference type="EMBL" id="JANUCT010000006">
    <property type="protein sequence ID" value="MCS3903040.1"/>
    <property type="molecule type" value="Genomic_DNA"/>
</dbReference>
<protein>
    <recommendedName>
        <fullName evidence="4">Secreted protein</fullName>
    </recommendedName>
</protein>
<accession>A0AAE3L139</accession>
<evidence type="ECO:0000256" key="1">
    <source>
        <dbReference type="SAM" id="SignalP"/>
    </source>
</evidence>
<dbReference type="Proteomes" id="UP001204445">
    <property type="component" value="Unassembled WGS sequence"/>
</dbReference>
<keyword evidence="1" id="KW-0732">Signal</keyword>
<keyword evidence="3" id="KW-1185">Reference proteome</keyword>